<feature type="region of interest" description="Disordered" evidence="22">
    <location>
        <begin position="234"/>
        <end position="260"/>
    </location>
</feature>
<dbReference type="GO" id="GO:0008270">
    <property type="term" value="F:zinc ion binding"/>
    <property type="evidence" value="ECO:0007669"/>
    <property type="project" value="UniProtKB-KW"/>
</dbReference>
<comment type="similarity">
    <text evidence="4">Belongs to the nuclear hormone receptor family.</text>
</comment>
<keyword evidence="17" id="KW-0030">Aminoacyl-tRNA synthetase</keyword>
<dbReference type="GO" id="GO:0004830">
    <property type="term" value="F:tryptophan-tRNA ligase activity"/>
    <property type="evidence" value="ECO:0007669"/>
    <property type="project" value="UniProtKB-EC"/>
</dbReference>
<evidence type="ECO:0000256" key="6">
    <source>
        <dbReference type="ARBA" id="ARBA00013782"/>
    </source>
</evidence>
<protein>
    <recommendedName>
        <fullName evidence="6">Tryptophan--tRNA ligase, cytoplasmic</fullName>
        <ecNumber evidence="5">6.1.1.2</ecNumber>
    </recommendedName>
    <alternativeName>
        <fullName evidence="21">Tryptophanyl-tRNA synthetase</fullName>
    </alternativeName>
</protein>
<name>A0A914H6N6_GLORO</name>
<dbReference type="InterPro" id="IPR001412">
    <property type="entry name" value="aa-tRNA-synth_I_CS"/>
</dbReference>
<keyword evidence="12" id="KW-0862">Zinc</keyword>
<dbReference type="PANTHER" id="PTHR10055">
    <property type="entry name" value="TRYPTOPHANYL-TRNA SYNTHETASE"/>
    <property type="match status" value="1"/>
</dbReference>
<evidence type="ECO:0000256" key="2">
    <source>
        <dbReference type="ARBA" id="ARBA00004496"/>
    </source>
</evidence>
<feature type="region of interest" description="Disordered" evidence="22">
    <location>
        <begin position="184"/>
        <end position="219"/>
    </location>
</feature>
<reference evidence="25" key="1">
    <citation type="submission" date="2022-11" db="UniProtKB">
        <authorList>
            <consortium name="WormBaseParasite"/>
        </authorList>
    </citation>
    <scope>IDENTIFICATION</scope>
</reference>
<dbReference type="FunFam" id="1.10.240.10:FF:000003">
    <property type="entry name" value="Tryptophan--tRNA ligase, cytoplasmic"/>
    <property type="match status" value="1"/>
</dbReference>
<dbReference type="InterPro" id="IPR002305">
    <property type="entry name" value="aa-tRNA-synth_Ic"/>
</dbReference>
<dbReference type="NCBIfam" id="TIGR00233">
    <property type="entry name" value="trpS"/>
    <property type="match status" value="1"/>
</dbReference>
<keyword evidence="20" id="KW-0539">Nucleus</keyword>
<keyword evidence="11" id="KW-0863">Zinc-finger</keyword>
<keyword evidence="24" id="KW-1185">Reference proteome</keyword>
<evidence type="ECO:0000256" key="8">
    <source>
        <dbReference type="ARBA" id="ARBA00022598"/>
    </source>
</evidence>
<feature type="domain" description="Nuclear receptor" evidence="23">
    <location>
        <begin position="420"/>
        <end position="495"/>
    </location>
</feature>
<keyword evidence="16" id="KW-0238">DNA-binding</keyword>
<feature type="compositionally biased region" description="Polar residues" evidence="22">
    <location>
        <begin position="190"/>
        <end position="219"/>
    </location>
</feature>
<dbReference type="SUPFAM" id="SSF57716">
    <property type="entry name" value="Glucocorticoid receptor-like (DNA-binding domain)"/>
    <property type="match status" value="1"/>
</dbReference>
<dbReference type="PANTHER" id="PTHR10055:SF1">
    <property type="entry name" value="TRYPTOPHAN--TRNA LIGASE, CYTOPLASMIC"/>
    <property type="match status" value="1"/>
</dbReference>
<dbReference type="Gene3D" id="3.40.50.620">
    <property type="entry name" value="HUPs"/>
    <property type="match status" value="1"/>
</dbReference>
<proteinExistence type="inferred from homology"/>
<evidence type="ECO:0000256" key="17">
    <source>
        <dbReference type="ARBA" id="ARBA00023146"/>
    </source>
</evidence>
<evidence type="ECO:0000256" key="10">
    <source>
        <dbReference type="ARBA" id="ARBA00022741"/>
    </source>
</evidence>
<dbReference type="FunFam" id="3.30.50.10:FF:000030">
    <property type="entry name" value="Nuclear Hormone Receptor family"/>
    <property type="match status" value="1"/>
</dbReference>
<keyword evidence="8" id="KW-0436">Ligase</keyword>
<evidence type="ECO:0000256" key="5">
    <source>
        <dbReference type="ARBA" id="ARBA00013161"/>
    </source>
</evidence>
<keyword evidence="18" id="KW-0804">Transcription</keyword>
<dbReference type="GO" id="GO:0005737">
    <property type="term" value="C:cytoplasm"/>
    <property type="evidence" value="ECO:0007669"/>
    <property type="project" value="UniProtKB-SubCell"/>
</dbReference>
<dbReference type="GO" id="GO:0005524">
    <property type="term" value="F:ATP binding"/>
    <property type="evidence" value="ECO:0007669"/>
    <property type="project" value="UniProtKB-KW"/>
</dbReference>
<evidence type="ECO:0000313" key="25">
    <source>
        <dbReference type="WBParaSite" id="Gr19_v10_g14507.t1"/>
    </source>
</evidence>
<sequence length="1047" mass="117754">MLSRLIGCDDGRAVGRKNGRKKNFCSLSLSSNYTRTSKNQKKNLSRWSDYAHLPNARSTNTQCLALSLVQRVMDRDGCPFRLFTPKCANPQQIVSASAIPLSSPMYHHPHFTNITAQLPQFRPTNPMDPSLWAKMFQSHAIQALPANQIKHNNDRSSAAFSHVSSQGAVIQPHHQPLLAISKMAGEEQSDSGNETSSLSPGHTPMTVSPTHSLPSRSNSFSVSSILRVQAAQQLRCDQKETANNGESSSMGSQLPSEVQKKSEVHSVSVVVPKTEQLQTRTAQLALINGTSKQQTEAQHRVPFQPQQPLPTMPFENHPANAPMFGHPSSAFRQPMYSFPSYYHLQQPLHPSGHPSGSLFPCHNLPGVFAARPSSSASGTPPFALPPPATQMPSPHGIHPLLLSNSAAFLSLLHQQQHQQSECCVVCGDRASGHHYGVQSCEGCKGFFRRSVQSGQHYECAKNNQCPVDRMSRNRCQKCRLEKCLKMGMQQTHVRLEKNRKRKSDSEQRDLGLESTRQAVELVNAVVQAFKSSFLVPVREDNSGKSPQLIYIANFAEARHRCQLFVEAIPEFSVFNKEIILSKNKVTAILTVLTVLLNAGDDHHRHKSLELHEEQLTRVRHCFSDMELHWEEIAVFISGMMTFDDNDLQHSTKGNDSQFDPDDVVTPWTVLATSSKGVDYDKLIERFGCRKLTEDLVTRIENLTGKRAHAMLRRGLFFAHRDLTPILDRVEQKKPFYLYTGRGPSSGSLHLGHLIPFFFCKSLQDAFDVPLIIQITDDEKFLWKDMDLERSKKIAIENVKDIISVGFDPQKTFIFLDTEYMRPSFYENVLKVWKLVTNNQSRAIFGFTGEDSMGKSAFPAIEAAPCFSSSFPEIFNGRRDVPCLIPCAIDQDPYFRMCRDVAPRLKYQKPSLIYSTFLPALQGAQSKMAASDANSCIYLDDTPKKIKEKINKYAFSGGKDTKEEHRQFGGDCDVDTSFQFLRHFLEDDDRLEQIRKDYSSGAMFSGELKAIAIEIVQGIVRELQQRRTNVSDEVVREFTTPRKLAFDF</sequence>
<evidence type="ECO:0000256" key="9">
    <source>
        <dbReference type="ARBA" id="ARBA00022723"/>
    </source>
</evidence>
<dbReference type="InterPro" id="IPR002306">
    <property type="entry name" value="Trp-tRNA-ligase"/>
</dbReference>
<evidence type="ECO:0000256" key="15">
    <source>
        <dbReference type="ARBA" id="ARBA00023015"/>
    </source>
</evidence>
<dbReference type="PRINTS" id="PR00047">
    <property type="entry name" value="STROIDFINGER"/>
</dbReference>
<dbReference type="Gene3D" id="3.30.50.10">
    <property type="entry name" value="Erythroid Transcription Factor GATA-1, subunit A"/>
    <property type="match status" value="1"/>
</dbReference>
<evidence type="ECO:0000256" key="22">
    <source>
        <dbReference type="SAM" id="MobiDB-lite"/>
    </source>
</evidence>
<dbReference type="PROSITE" id="PS00178">
    <property type="entry name" value="AA_TRNA_LIGASE_I"/>
    <property type="match status" value="1"/>
</dbReference>
<dbReference type="FunFam" id="3.40.50.620:FF:000033">
    <property type="entry name" value="tryptophan--tRNA ligase, cytoplasmic"/>
    <property type="match status" value="1"/>
</dbReference>
<evidence type="ECO:0000256" key="7">
    <source>
        <dbReference type="ARBA" id="ARBA00022490"/>
    </source>
</evidence>
<evidence type="ECO:0000256" key="4">
    <source>
        <dbReference type="ARBA" id="ARBA00005993"/>
    </source>
</evidence>
<evidence type="ECO:0000256" key="12">
    <source>
        <dbReference type="ARBA" id="ARBA00022833"/>
    </source>
</evidence>
<dbReference type="InterPro" id="IPR001628">
    <property type="entry name" value="Znf_hrmn_rcpt"/>
</dbReference>
<evidence type="ECO:0000256" key="11">
    <source>
        <dbReference type="ARBA" id="ARBA00022771"/>
    </source>
</evidence>
<dbReference type="WBParaSite" id="Gr19_v10_g14507.t1">
    <property type="protein sequence ID" value="Gr19_v10_g14507.t1"/>
    <property type="gene ID" value="Gr19_v10_g14507"/>
</dbReference>
<dbReference type="AlphaFoldDB" id="A0A914H6N6"/>
<dbReference type="CDD" id="cd00806">
    <property type="entry name" value="TrpRS_core"/>
    <property type="match status" value="1"/>
</dbReference>
<dbReference type="GO" id="GO:0006436">
    <property type="term" value="P:tryptophanyl-tRNA aminoacylation"/>
    <property type="evidence" value="ECO:0007669"/>
    <property type="project" value="InterPro"/>
</dbReference>
<dbReference type="GO" id="GO:0005634">
    <property type="term" value="C:nucleus"/>
    <property type="evidence" value="ECO:0007669"/>
    <property type="project" value="UniProtKB-SubCell"/>
</dbReference>
<dbReference type="PROSITE" id="PS00031">
    <property type="entry name" value="NUCLEAR_REC_DBD_1"/>
    <property type="match status" value="1"/>
</dbReference>
<evidence type="ECO:0000313" key="24">
    <source>
        <dbReference type="Proteomes" id="UP000887572"/>
    </source>
</evidence>
<keyword evidence="13" id="KW-0067">ATP-binding</keyword>
<dbReference type="Proteomes" id="UP000887572">
    <property type="component" value="Unplaced"/>
</dbReference>
<keyword evidence="14" id="KW-0648">Protein biosynthesis</keyword>
<feature type="compositionally biased region" description="Polar residues" evidence="22">
    <location>
        <begin position="241"/>
        <end position="255"/>
    </location>
</feature>
<comment type="similarity">
    <text evidence="3">Belongs to the class-I aminoacyl-tRNA synthetase family.</text>
</comment>
<dbReference type="Pfam" id="PF00579">
    <property type="entry name" value="tRNA-synt_1b"/>
    <property type="match status" value="2"/>
</dbReference>
<evidence type="ECO:0000256" key="16">
    <source>
        <dbReference type="ARBA" id="ARBA00023125"/>
    </source>
</evidence>
<evidence type="ECO:0000256" key="14">
    <source>
        <dbReference type="ARBA" id="ARBA00022917"/>
    </source>
</evidence>
<dbReference type="SUPFAM" id="SSF52374">
    <property type="entry name" value="Nucleotidylyl transferase"/>
    <property type="match status" value="1"/>
</dbReference>
<keyword evidence="9" id="KW-0479">Metal-binding</keyword>
<comment type="subcellular location">
    <subcellularLocation>
        <location evidence="2">Cytoplasm</location>
    </subcellularLocation>
    <subcellularLocation>
        <location evidence="1">Nucleus</location>
    </subcellularLocation>
</comment>
<evidence type="ECO:0000256" key="20">
    <source>
        <dbReference type="ARBA" id="ARBA00023242"/>
    </source>
</evidence>
<keyword evidence="7" id="KW-0963">Cytoplasm</keyword>
<keyword evidence="19" id="KW-0675">Receptor</keyword>
<evidence type="ECO:0000256" key="19">
    <source>
        <dbReference type="ARBA" id="ARBA00023170"/>
    </source>
</evidence>
<evidence type="ECO:0000256" key="1">
    <source>
        <dbReference type="ARBA" id="ARBA00004123"/>
    </source>
</evidence>
<dbReference type="SMART" id="SM00399">
    <property type="entry name" value="ZnF_C4"/>
    <property type="match status" value="1"/>
</dbReference>
<dbReference type="PRINTS" id="PR01039">
    <property type="entry name" value="TRNASYNTHTRP"/>
</dbReference>
<dbReference type="PROSITE" id="PS51030">
    <property type="entry name" value="NUCLEAR_REC_DBD_2"/>
    <property type="match status" value="1"/>
</dbReference>
<evidence type="ECO:0000256" key="21">
    <source>
        <dbReference type="ARBA" id="ARBA00030268"/>
    </source>
</evidence>
<dbReference type="GO" id="GO:0003700">
    <property type="term" value="F:DNA-binding transcription factor activity"/>
    <property type="evidence" value="ECO:0007669"/>
    <property type="project" value="InterPro"/>
</dbReference>
<dbReference type="GO" id="GO:0043565">
    <property type="term" value="F:sequence-specific DNA binding"/>
    <property type="evidence" value="ECO:0007669"/>
    <property type="project" value="InterPro"/>
</dbReference>
<evidence type="ECO:0000256" key="3">
    <source>
        <dbReference type="ARBA" id="ARBA00005594"/>
    </source>
</evidence>
<dbReference type="InterPro" id="IPR014729">
    <property type="entry name" value="Rossmann-like_a/b/a_fold"/>
</dbReference>
<evidence type="ECO:0000256" key="18">
    <source>
        <dbReference type="ARBA" id="ARBA00023163"/>
    </source>
</evidence>
<dbReference type="EC" id="6.1.1.2" evidence="5"/>
<keyword evidence="10" id="KW-0547">Nucleotide-binding</keyword>
<evidence type="ECO:0000256" key="13">
    <source>
        <dbReference type="ARBA" id="ARBA00022840"/>
    </source>
</evidence>
<dbReference type="Pfam" id="PF00105">
    <property type="entry name" value="zf-C4"/>
    <property type="match status" value="1"/>
</dbReference>
<dbReference type="Gene3D" id="1.10.240.10">
    <property type="entry name" value="Tyrosyl-Transfer RNA Synthetase"/>
    <property type="match status" value="1"/>
</dbReference>
<keyword evidence="15" id="KW-0805">Transcription regulation</keyword>
<organism evidence="24 25">
    <name type="scientific">Globodera rostochiensis</name>
    <name type="common">Golden nematode worm</name>
    <name type="synonym">Heterodera rostochiensis</name>
    <dbReference type="NCBI Taxonomy" id="31243"/>
    <lineage>
        <taxon>Eukaryota</taxon>
        <taxon>Metazoa</taxon>
        <taxon>Ecdysozoa</taxon>
        <taxon>Nematoda</taxon>
        <taxon>Chromadorea</taxon>
        <taxon>Rhabditida</taxon>
        <taxon>Tylenchina</taxon>
        <taxon>Tylenchomorpha</taxon>
        <taxon>Tylenchoidea</taxon>
        <taxon>Heteroderidae</taxon>
        <taxon>Heteroderinae</taxon>
        <taxon>Globodera</taxon>
    </lineage>
</organism>
<dbReference type="CDD" id="cd06916">
    <property type="entry name" value="NR_DBD_like"/>
    <property type="match status" value="1"/>
</dbReference>
<dbReference type="InterPro" id="IPR013088">
    <property type="entry name" value="Znf_NHR/GATA"/>
</dbReference>
<accession>A0A914H6N6</accession>
<evidence type="ECO:0000259" key="23">
    <source>
        <dbReference type="PROSITE" id="PS51030"/>
    </source>
</evidence>